<dbReference type="AlphaFoldDB" id="A0A239MX75"/>
<dbReference type="OrthoDB" id="4054020at2"/>
<dbReference type="InterPro" id="IPR051677">
    <property type="entry name" value="AfsR-DnrI-RedD_regulator"/>
</dbReference>
<keyword evidence="2" id="KW-0805">Transcription regulation</keyword>
<feature type="compositionally biased region" description="Basic and acidic residues" evidence="6">
    <location>
        <begin position="728"/>
        <end position="740"/>
    </location>
</feature>
<comment type="similarity">
    <text evidence="1">Belongs to the AfsR/DnrI/RedD regulatory family.</text>
</comment>
<keyword evidence="4" id="KW-0804">Transcription</keyword>
<accession>A0A239MX75</accession>
<feature type="domain" description="OmpR/PhoB-type" evidence="7">
    <location>
        <begin position="27"/>
        <end position="123"/>
    </location>
</feature>
<evidence type="ECO:0000256" key="5">
    <source>
        <dbReference type="PROSITE-ProRule" id="PRU01091"/>
    </source>
</evidence>
<dbReference type="InterPro" id="IPR027417">
    <property type="entry name" value="P-loop_NTPase"/>
</dbReference>
<dbReference type="Pfam" id="PF03704">
    <property type="entry name" value="BTAD"/>
    <property type="match status" value="1"/>
</dbReference>
<dbReference type="InterPro" id="IPR001867">
    <property type="entry name" value="OmpR/PhoB-type_DNA-bd"/>
</dbReference>
<dbReference type="SUPFAM" id="SSF52540">
    <property type="entry name" value="P-loop containing nucleoside triphosphate hydrolases"/>
    <property type="match status" value="1"/>
</dbReference>
<evidence type="ECO:0000256" key="1">
    <source>
        <dbReference type="ARBA" id="ARBA00005820"/>
    </source>
</evidence>
<dbReference type="GO" id="GO:0003677">
    <property type="term" value="F:DNA binding"/>
    <property type="evidence" value="ECO:0007669"/>
    <property type="project" value="UniProtKB-UniRule"/>
</dbReference>
<proteinExistence type="inferred from homology"/>
<organism evidence="8 9">
    <name type="scientific">Streptosporangium subroseum</name>
    <dbReference type="NCBI Taxonomy" id="106412"/>
    <lineage>
        <taxon>Bacteria</taxon>
        <taxon>Bacillati</taxon>
        <taxon>Actinomycetota</taxon>
        <taxon>Actinomycetes</taxon>
        <taxon>Streptosporangiales</taxon>
        <taxon>Streptosporangiaceae</taxon>
        <taxon>Streptosporangium</taxon>
    </lineage>
</organism>
<feature type="region of interest" description="Disordered" evidence="6">
    <location>
        <begin position="644"/>
        <end position="663"/>
    </location>
</feature>
<dbReference type="SMART" id="SM01043">
    <property type="entry name" value="BTAD"/>
    <property type="match status" value="1"/>
</dbReference>
<evidence type="ECO:0000256" key="4">
    <source>
        <dbReference type="ARBA" id="ARBA00023163"/>
    </source>
</evidence>
<feature type="region of interest" description="Disordered" evidence="6">
    <location>
        <begin position="706"/>
        <end position="740"/>
    </location>
</feature>
<dbReference type="Gene3D" id="1.10.10.10">
    <property type="entry name" value="Winged helix-like DNA-binding domain superfamily/Winged helix DNA-binding domain"/>
    <property type="match status" value="1"/>
</dbReference>
<gene>
    <name evidence="8" type="ORF">SAMN05216276_104647</name>
</gene>
<dbReference type="InterPro" id="IPR036388">
    <property type="entry name" value="WH-like_DNA-bd_sf"/>
</dbReference>
<dbReference type="Gene3D" id="3.40.50.300">
    <property type="entry name" value="P-loop containing nucleotide triphosphate hydrolases"/>
    <property type="match status" value="1"/>
</dbReference>
<name>A0A239MX75_9ACTN</name>
<keyword evidence="9" id="KW-1185">Reference proteome</keyword>
<dbReference type="Gene3D" id="1.25.40.10">
    <property type="entry name" value="Tetratricopeptide repeat domain"/>
    <property type="match status" value="1"/>
</dbReference>
<dbReference type="SUPFAM" id="SSF46894">
    <property type="entry name" value="C-terminal effector domain of the bipartite response regulators"/>
    <property type="match status" value="1"/>
</dbReference>
<dbReference type="PROSITE" id="PS51755">
    <property type="entry name" value="OMPR_PHOB"/>
    <property type="match status" value="1"/>
</dbReference>
<sequence>MSDFSSTHSMVDLRIPDIDGSPGPQRSGSRSGAGLRFTLLGPVRAWLDGAELNLGSPQQRATLAILLLHEGTQVTLEELIDTIWGDDPPRSAVSTLRTYISRLRRVLHPVAIHPTRGGYTLRIGPGELDLTLFRERVARARAARHNGEPATAAVLLRDALALWEGRPLAGVPGAYADVRRMRLVELRLDATEERLAIDLELGRDVEAITELSAMVAEHPLRERARELLMLALYRSGRQADALAMFRQGRRLLVGELGIDPGPGLQQMHRRILDADPLLLGPSGHRPPPPRWTPAQLPPDLPDFSGRAVVLQELSDALTRPDEVPVVGVIGLGGVGKTALAIHAAHAVRQAFPDGQVYADLEAMGEPANPSTVLAAFLRAYGVLKEEMPDTLYERATLWRTILAGRRVLIVLDNVRDSAQIRESLPATPGCAVVITGRQAMLDLPGVRWHTLGPFSPDEALALFERVAGADRVRAEPQAARRLVAACFFMPLPIRLAGALLTTRPGWTVAAAERHLRDEMRRLTGRHTDCPAAEAPLPLGYRQSDERRSGRQPGHPAEHQCVECRRSLLLQPVTGVPDHRQAVRVDARHRLVPADVDALDVQDRLRGDGQDGAGAAAQIFLTGRAPGHVARGLEHADEHLGDDLRGHAERPATVPGRQPLGRRKGFRALHARQERGGDGDRVRAAERVGGSRGEFLVEAVARIQRDDGTDEVGPLDREHRGDGAAQRVAHRDDRPRADPVEQQRQVLGKDFRRVISRDLGGPAVAAEVRSDHPVIGGEGVDLPGPVV</sequence>
<dbReference type="GO" id="GO:0043531">
    <property type="term" value="F:ADP binding"/>
    <property type="evidence" value="ECO:0007669"/>
    <property type="project" value="InterPro"/>
</dbReference>
<dbReference type="Pfam" id="PF00486">
    <property type="entry name" value="Trans_reg_C"/>
    <property type="match status" value="1"/>
</dbReference>
<dbReference type="InterPro" id="IPR011990">
    <property type="entry name" value="TPR-like_helical_dom_sf"/>
</dbReference>
<dbReference type="Proteomes" id="UP000198282">
    <property type="component" value="Unassembled WGS sequence"/>
</dbReference>
<dbReference type="PRINTS" id="PR00364">
    <property type="entry name" value="DISEASERSIST"/>
</dbReference>
<dbReference type="InterPro" id="IPR002182">
    <property type="entry name" value="NB-ARC"/>
</dbReference>
<evidence type="ECO:0000256" key="3">
    <source>
        <dbReference type="ARBA" id="ARBA00023125"/>
    </source>
</evidence>
<evidence type="ECO:0000313" key="8">
    <source>
        <dbReference type="EMBL" id="SNT46459.1"/>
    </source>
</evidence>
<feature type="DNA-binding region" description="OmpR/PhoB-type" evidence="5">
    <location>
        <begin position="27"/>
        <end position="123"/>
    </location>
</feature>
<dbReference type="EMBL" id="FZOD01000046">
    <property type="protein sequence ID" value="SNT46459.1"/>
    <property type="molecule type" value="Genomic_DNA"/>
</dbReference>
<dbReference type="GO" id="GO:0006355">
    <property type="term" value="P:regulation of DNA-templated transcription"/>
    <property type="evidence" value="ECO:0007669"/>
    <property type="project" value="InterPro"/>
</dbReference>
<dbReference type="CDD" id="cd00383">
    <property type="entry name" value="trans_reg_C"/>
    <property type="match status" value="1"/>
</dbReference>
<feature type="region of interest" description="Disordered" evidence="6">
    <location>
        <begin position="525"/>
        <end position="557"/>
    </location>
</feature>
<evidence type="ECO:0000259" key="7">
    <source>
        <dbReference type="PROSITE" id="PS51755"/>
    </source>
</evidence>
<reference evidence="8 9" key="1">
    <citation type="submission" date="2017-06" db="EMBL/GenBank/DDBJ databases">
        <authorList>
            <person name="Kim H.J."/>
            <person name="Triplett B.A."/>
        </authorList>
    </citation>
    <scope>NUCLEOTIDE SEQUENCE [LARGE SCALE GENOMIC DNA]</scope>
    <source>
        <strain evidence="8 9">CGMCC 4.2132</strain>
    </source>
</reference>
<dbReference type="SMART" id="SM00862">
    <property type="entry name" value="Trans_reg_C"/>
    <property type="match status" value="1"/>
</dbReference>
<dbReference type="InterPro" id="IPR005158">
    <property type="entry name" value="BTAD"/>
</dbReference>
<dbReference type="PANTHER" id="PTHR35807:SF1">
    <property type="entry name" value="TRANSCRIPTIONAL REGULATOR REDD"/>
    <property type="match status" value="1"/>
</dbReference>
<dbReference type="PANTHER" id="PTHR35807">
    <property type="entry name" value="TRANSCRIPTIONAL REGULATOR REDD-RELATED"/>
    <property type="match status" value="1"/>
</dbReference>
<feature type="compositionally biased region" description="Low complexity" evidence="6">
    <location>
        <begin position="20"/>
        <end position="32"/>
    </location>
</feature>
<keyword evidence="3 5" id="KW-0238">DNA-binding</keyword>
<evidence type="ECO:0000256" key="6">
    <source>
        <dbReference type="SAM" id="MobiDB-lite"/>
    </source>
</evidence>
<dbReference type="SUPFAM" id="SSF48452">
    <property type="entry name" value="TPR-like"/>
    <property type="match status" value="1"/>
</dbReference>
<evidence type="ECO:0000256" key="2">
    <source>
        <dbReference type="ARBA" id="ARBA00023015"/>
    </source>
</evidence>
<dbReference type="CDD" id="cd15831">
    <property type="entry name" value="BTAD"/>
    <property type="match status" value="1"/>
</dbReference>
<feature type="region of interest" description="Disordered" evidence="6">
    <location>
        <begin position="1"/>
        <end position="32"/>
    </location>
</feature>
<dbReference type="GO" id="GO:0000160">
    <property type="term" value="P:phosphorelay signal transduction system"/>
    <property type="evidence" value="ECO:0007669"/>
    <property type="project" value="InterPro"/>
</dbReference>
<evidence type="ECO:0000313" key="9">
    <source>
        <dbReference type="Proteomes" id="UP000198282"/>
    </source>
</evidence>
<protein>
    <submittedName>
        <fullName evidence="8">DNA-binding transcriptional activator of the SARP family</fullName>
    </submittedName>
</protein>
<dbReference type="Pfam" id="PF00931">
    <property type="entry name" value="NB-ARC"/>
    <property type="match status" value="1"/>
</dbReference>
<dbReference type="InterPro" id="IPR016032">
    <property type="entry name" value="Sig_transdc_resp-reg_C-effctor"/>
</dbReference>